<evidence type="ECO:0000313" key="3">
    <source>
        <dbReference type="EMBL" id="KRM95254.1"/>
    </source>
</evidence>
<organism evidence="3 4">
    <name type="scientific">Liquorilactobacillus aquaticus DSM 21051</name>
    <dbReference type="NCBI Taxonomy" id="1423725"/>
    <lineage>
        <taxon>Bacteria</taxon>
        <taxon>Bacillati</taxon>
        <taxon>Bacillota</taxon>
        <taxon>Bacilli</taxon>
        <taxon>Lactobacillales</taxon>
        <taxon>Lactobacillaceae</taxon>
        <taxon>Liquorilactobacillus</taxon>
    </lineage>
</organism>
<dbReference type="Proteomes" id="UP000051015">
    <property type="component" value="Unassembled WGS sequence"/>
</dbReference>
<evidence type="ECO:0000256" key="1">
    <source>
        <dbReference type="ARBA" id="ARBA00008791"/>
    </source>
</evidence>
<dbReference type="CDD" id="cd00293">
    <property type="entry name" value="USP-like"/>
    <property type="match status" value="1"/>
</dbReference>
<keyword evidence="4" id="KW-1185">Reference proteome</keyword>
<gene>
    <name evidence="3" type="ORF">FC19_GL002106</name>
</gene>
<dbReference type="EMBL" id="AYZD01000031">
    <property type="protein sequence ID" value="KRM95254.1"/>
    <property type="molecule type" value="Genomic_DNA"/>
</dbReference>
<dbReference type="PATRIC" id="fig|1423725.3.peg.2165"/>
<dbReference type="PRINTS" id="PR01438">
    <property type="entry name" value="UNVRSLSTRESS"/>
</dbReference>
<feature type="domain" description="UspA" evidence="2">
    <location>
        <begin position="29"/>
        <end position="173"/>
    </location>
</feature>
<dbReference type="SUPFAM" id="SSF52402">
    <property type="entry name" value="Adenine nucleotide alpha hydrolases-like"/>
    <property type="match status" value="1"/>
</dbReference>
<dbReference type="PIRSF" id="PIRSF006276">
    <property type="entry name" value="UspA"/>
    <property type="match status" value="1"/>
</dbReference>
<protein>
    <recommendedName>
        <fullName evidence="2">UspA domain-containing protein</fullName>
    </recommendedName>
</protein>
<proteinExistence type="inferred from homology"/>
<dbReference type="AlphaFoldDB" id="A0A0R2D4E5"/>
<sequence length="173" mass="19846">MKNFVRKVRVKITFCSFSPKGVIKVTLDYQRILVAIDWNPASEEVLKVSAAYAREHNLQLDILHVIDSSLLSFGNVDITPSNQKLYVLEQENMNKLEKRMSIELKNGSSEYQTHIHLRFGDPRKVISTDFPSEYRNDLIILGTTQKNRVQRTFVGSVSNYVVKTAKCDVLVVR</sequence>
<comment type="similarity">
    <text evidence="1">Belongs to the universal stress protein A family.</text>
</comment>
<dbReference type="InterPro" id="IPR014729">
    <property type="entry name" value="Rossmann-like_a/b/a_fold"/>
</dbReference>
<evidence type="ECO:0000259" key="2">
    <source>
        <dbReference type="Pfam" id="PF00582"/>
    </source>
</evidence>
<dbReference type="Pfam" id="PF00582">
    <property type="entry name" value="Usp"/>
    <property type="match status" value="1"/>
</dbReference>
<comment type="caution">
    <text evidence="3">The sequence shown here is derived from an EMBL/GenBank/DDBJ whole genome shotgun (WGS) entry which is preliminary data.</text>
</comment>
<dbReference type="InterPro" id="IPR006015">
    <property type="entry name" value="Universal_stress_UspA"/>
</dbReference>
<name>A0A0R2D4E5_9LACO</name>
<evidence type="ECO:0000313" key="4">
    <source>
        <dbReference type="Proteomes" id="UP000051015"/>
    </source>
</evidence>
<reference evidence="3 4" key="1">
    <citation type="journal article" date="2015" name="Genome Announc.">
        <title>Expanding the biotechnology potential of lactobacilli through comparative genomics of 213 strains and associated genera.</title>
        <authorList>
            <person name="Sun Z."/>
            <person name="Harris H.M."/>
            <person name="McCann A."/>
            <person name="Guo C."/>
            <person name="Argimon S."/>
            <person name="Zhang W."/>
            <person name="Yang X."/>
            <person name="Jeffery I.B."/>
            <person name="Cooney J.C."/>
            <person name="Kagawa T.F."/>
            <person name="Liu W."/>
            <person name="Song Y."/>
            <person name="Salvetti E."/>
            <person name="Wrobel A."/>
            <person name="Rasinkangas P."/>
            <person name="Parkhill J."/>
            <person name="Rea M.C."/>
            <person name="O'Sullivan O."/>
            <person name="Ritari J."/>
            <person name="Douillard F.P."/>
            <person name="Paul Ross R."/>
            <person name="Yang R."/>
            <person name="Briner A.E."/>
            <person name="Felis G.E."/>
            <person name="de Vos W.M."/>
            <person name="Barrangou R."/>
            <person name="Klaenhammer T.R."/>
            <person name="Caufield P.W."/>
            <person name="Cui Y."/>
            <person name="Zhang H."/>
            <person name="O'Toole P.W."/>
        </authorList>
    </citation>
    <scope>NUCLEOTIDE SEQUENCE [LARGE SCALE GENOMIC DNA]</scope>
    <source>
        <strain evidence="3 4">DSM 21051</strain>
    </source>
</reference>
<dbReference type="PANTHER" id="PTHR46268">
    <property type="entry name" value="STRESS RESPONSE PROTEIN NHAX"/>
    <property type="match status" value="1"/>
</dbReference>
<dbReference type="InterPro" id="IPR006016">
    <property type="entry name" value="UspA"/>
</dbReference>
<dbReference type="STRING" id="1423725.FC19_GL002106"/>
<dbReference type="PANTHER" id="PTHR46268:SF6">
    <property type="entry name" value="UNIVERSAL STRESS PROTEIN UP12"/>
    <property type="match status" value="1"/>
</dbReference>
<accession>A0A0R2D4E5</accession>
<dbReference type="Gene3D" id="3.40.50.620">
    <property type="entry name" value="HUPs"/>
    <property type="match status" value="1"/>
</dbReference>